<gene>
    <name evidence="1" type="ORF">NDI56_20170</name>
</gene>
<dbReference type="EMBL" id="JAMQON010000008">
    <property type="protein sequence ID" value="MDS0261723.1"/>
    <property type="molecule type" value="Genomic_DNA"/>
</dbReference>
<evidence type="ECO:0008006" key="3">
    <source>
        <dbReference type="Google" id="ProtNLM"/>
    </source>
</evidence>
<proteinExistence type="predicted"/>
<name>A0ABU2FIG3_9EURY</name>
<organism evidence="1 2">
    <name type="scientific">Haloarcula saliterrae</name>
    <dbReference type="NCBI Taxonomy" id="2950534"/>
    <lineage>
        <taxon>Archaea</taxon>
        <taxon>Methanobacteriati</taxon>
        <taxon>Methanobacteriota</taxon>
        <taxon>Stenosarchaea group</taxon>
        <taxon>Halobacteria</taxon>
        <taxon>Halobacteriales</taxon>
        <taxon>Haloarculaceae</taxon>
        <taxon>Haloarcula</taxon>
    </lineage>
</organism>
<evidence type="ECO:0000313" key="2">
    <source>
        <dbReference type="Proteomes" id="UP001259659"/>
    </source>
</evidence>
<dbReference type="Proteomes" id="UP001259659">
    <property type="component" value="Unassembled WGS sequence"/>
</dbReference>
<comment type="caution">
    <text evidence="1">The sequence shown here is derived from an EMBL/GenBank/DDBJ whole genome shotgun (WGS) entry which is preliminary data.</text>
</comment>
<dbReference type="Gene3D" id="2.160.20.80">
    <property type="entry name" value="E3 ubiquitin-protein ligase SopA"/>
    <property type="match status" value="1"/>
</dbReference>
<keyword evidence="2" id="KW-1185">Reference proteome</keyword>
<reference evidence="1 2" key="1">
    <citation type="submission" date="2022-06" db="EMBL/GenBank/DDBJ databases">
        <title>Haloarcula sp. a new haloarchaeum isolate from saline soil.</title>
        <authorList>
            <person name="Strakova D."/>
            <person name="Galisteo C."/>
            <person name="Sanchez-Porro C."/>
            <person name="Ventosa A."/>
        </authorList>
    </citation>
    <scope>NUCLEOTIDE SEQUENCE [LARGE SCALE GENOMIC DNA]</scope>
    <source>
        <strain evidence="1 2">S1CR25-12</strain>
    </source>
</reference>
<protein>
    <recommendedName>
        <fullName evidence="3">Pentapeptide repeat-containing protein</fullName>
    </recommendedName>
</protein>
<dbReference type="SUPFAM" id="SSF141571">
    <property type="entry name" value="Pentapeptide repeat-like"/>
    <property type="match status" value="1"/>
</dbReference>
<evidence type="ECO:0000313" key="1">
    <source>
        <dbReference type="EMBL" id="MDS0261723.1"/>
    </source>
</evidence>
<dbReference type="RefSeq" id="WP_310921642.1">
    <property type="nucleotide sequence ID" value="NZ_JAMQON010000008.1"/>
</dbReference>
<sequence>MNNCNYSTELPLGETTLPLKGSEGIRKLAEKAEIRTEDQSSEAIEWECPHPIHDESESRCIFHLGEEGRASTTVAEVRDAFVDRLEANSSRSNQFVDAVLPVIDLKHERVDIGGTPRIVLDGAAIVSLDCSDSELPASITGYDVKIKSFKAHFADIDGHLRFEDSKIDSFSLIGATLSKRMIIDNCVMETISGHRTSFEKLVEISQSEILEAADFSKATFESDASFVGTSFKSEYAETELEEEEQRYRFMHMTLLPLRGIRRTSTEPDPDASFGGEPDTDDLQIYYGGRLYEDSRFFQFSDIDPHGADFRDVRFEGSANFDCSRLENAEFSRIEATELSFTETEIFGLIHLSGATIERLELRCIPLDVLSPEADDSDGTFAGLNGTGRIYLHDSHIKSGRFIQPDSGTVYYSLRGATIGDIDIIPQSGAFEHIIANKTNFDGFDFPDYRESLQSRNWTIDVDPLSPLPAEERGMDQREVTYLKAKQGAKSVGDTVAVSAFFRKEMHNRISQYQWGYHDDPSLLEILGSIGHILSNLAYNAVTGYGEDPHRVVASYILLTVGISAFVAFPFVLEEPSSFVDATLALSRILVLGSSNELPPWLQPLYRLFDRLVVPGFVALLVFTLTRSVER</sequence>
<accession>A0ABU2FIG3</accession>